<dbReference type="GO" id="GO:0003677">
    <property type="term" value="F:DNA binding"/>
    <property type="evidence" value="ECO:0007669"/>
    <property type="project" value="UniProtKB-UniRule"/>
</dbReference>
<evidence type="ECO:0000256" key="10">
    <source>
        <dbReference type="PROSITE-ProRule" id="PRU01382"/>
    </source>
</evidence>
<dbReference type="InterPro" id="IPR013500">
    <property type="entry name" value="TopoI_cat_euk"/>
</dbReference>
<evidence type="ECO:0000256" key="2">
    <source>
        <dbReference type="ARBA" id="ARBA00004123"/>
    </source>
</evidence>
<evidence type="ECO:0000313" key="15">
    <source>
        <dbReference type="Proteomes" id="UP001632038"/>
    </source>
</evidence>
<keyword evidence="6" id="KW-0175">Coiled coil</keyword>
<dbReference type="GO" id="GO:0005634">
    <property type="term" value="C:nucleus"/>
    <property type="evidence" value="ECO:0007669"/>
    <property type="project" value="UniProtKB-SubCell"/>
</dbReference>
<accession>A0ABD3DR11</accession>
<gene>
    <name evidence="14" type="ORF">CASFOL_012241</name>
</gene>
<dbReference type="CDD" id="cd00660">
    <property type="entry name" value="Topoisomer_IB_N"/>
    <property type="match status" value="1"/>
</dbReference>
<feature type="region of interest" description="Disordered" evidence="12">
    <location>
        <begin position="813"/>
        <end position="832"/>
    </location>
</feature>
<organism evidence="14 15">
    <name type="scientific">Castilleja foliolosa</name>
    <dbReference type="NCBI Taxonomy" id="1961234"/>
    <lineage>
        <taxon>Eukaryota</taxon>
        <taxon>Viridiplantae</taxon>
        <taxon>Streptophyta</taxon>
        <taxon>Embryophyta</taxon>
        <taxon>Tracheophyta</taxon>
        <taxon>Spermatophyta</taxon>
        <taxon>Magnoliopsida</taxon>
        <taxon>eudicotyledons</taxon>
        <taxon>Gunneridae</taxon>
        <taxon>Pentapetalae</taxon>
        <taxon>asterids</taxon>
        <taxon>lamiids</taxon>
        <taxon>Lamiales</taxon>
        <taxon>Orobanchaceae</taxon>
        <taxon>Pedicularideae</taxon>
        <taxon>Castillejinae</taxon>
        <taxon>Castilleja</taxon>
    </lineage>
</organism>
<feature type="region of interest" description="Disordered" evidence="12">
    <location>
        <begin position="35"/>
        <end position="339"/>
    </location>
</feature>
<dbReference type="InterPro" id="IPR001631">
    <property type="entry name" value="TopoI"/>
</dbReference>
<dbReference type="EMBL" id="JAVIJP010000015">
    <property type="protein sequence ID" value="KAL3644309.1"/>
    <property type="molecule type" value="Genomic_DNA"/>
</dbReference>
<feature type="compositionally biased region" description="Polar residues" evidence="12">
    <location>
        <begin position="85"/>
        <end position="95"/>
    </location>
</feature>
<evidence type="ECO:0000256" key="7">
    <source>
        <dbReference type="ARBA" id="ARBA00023125"/>
    </source>
</evidence>
<comment type="caution">
    <text evidence="14">The sequence shown here is derived from an EMBL/GenBank/DDBJ whole genome shotgun (WGS) entry which is preliminary data.</text>
</comment>
<feature type="compositionally biased region" description="Polar residues" evidence="12">
    <location>
        <begin position="319"/>
        <end position="331"/>
    </location>
</feature>
<feature type="compositionally biased region" description="Polar residues" evidence="12">
    <location>
        <begin position="125"/>
        <end position="137"/>
    </location>
</feature>
<dbReference type="InterPro" id="IPR013034">
    <property type="entry name" value="DNA_topo_DNA_db_N_dom1"/>
</dbReference>
<feature type="compositionally biased region" description="Basic and acidic residues" evidence="12">
    <location>
        <begin position="257"/>
        <end position="292"/>
    </location>
</feature>
<comment type="similarity">
    <text evidence="3 10 11">Belongs to the type IB topoisomerase family.</text>
</comment>
<dbReference type="PROSITE" id="PS52038">
    <property type="entry name" value="TOPO_IB_2"/>
    <property type="match status" value="1"/>
</dbReference>
<dbReference type="Proteomes" id="UP001632038">
    <property type="component" value="Unassembled WGS sequence"/>
</dbReference>
<feature type="compositionally biased region" description="Low complexity" evidence="12">
    <location>
        <begin position="96"/>
        <end position="108"/>
    </location>
</feature>
<feature type="compositionally biased region" description="Basic and acidic residues" evidence="12">
    <location>
        <begin position="51"/>
        <end position="72"/>
    </location>
</feature>
<evidence type="ECO:0000259" key="13">
    <source>
        <dbReference type="SMART" id="SM00435"/>
    </source>
</evidence>
<dbReference type="EC" id="5.6.2.1" evidence="11"/>
<keyword evidence="4" id="KW-0597">Phosphoprotein</keyword>
<evidence type="ECO:0000256" key="6">
    <source>
        <dbReference type="ARBA" id="ARBA00023054"/>
    </source>
</evidence>
<dbReference type="PANTHER" id="PTHR10290">
    <property type="entry name" value="DNA TOPOISOMERASE I"/>
    <property type="match status" value="1"/>
</dbReference>
<dbReference type="SUPFAM" id="SSF56349">
    <property type="entry name" value="DNA breaking-rejoining enzymes"/>
    <property type="match status" value="1"/>
</dbReference>
<protein>
    <recommendedName>
        <fullName evidence="11">DNA topoisomerase I</fullName>
        <ecNumber evidence="11">5.6.2.1</ecNumber>
    </recommendedName>
    <alternativeName>
        <fullName evidence="11">DNA topoisomerase 1</fullName>
    </alternativeName>
</protein>
<dbReference type="Pfam" id="PF14370">
    <property type="entry name" value="Topo_C_assoc"/>
    <property type="match status" value="1"/>
</dbReference>
<dbReference type="FunFam" id="2.170.11.10:FF:000001">
    <property type="entry name" value="DNA topoisomerase I"/>
    <property type="match status" value="1"/>
</dbReference>
<dbReference type="GO" id="GO:0006265">
    <property type="term" value="P:DNA topological change"/>
    <property type="evidence" value="ECO:0007669"/>
    <property type="project" value="UniProtKB-UniRule"/>
</dbReference>
<dbReference type="PRINTS" id="PR00416">
    <property type="entry name" value="EUTPISMRASEI"/>
</dbReference>
<dbReference type="CDD" id="cd00659">
    <property type="entry name" value="Topo_IB_C"/>
    <property type="match status" value="1"/>
</dbReference>
<feature type="domain" description="DNA topoisomerase I eukaryotic-type" evidence="13">
    <location>
        <begin position="510"/>
        <end position="886"/>
    </location>
</feature>
<dbReference type="AlphaFoldDB" id="A0ABD3DR11"/>
<keyword evidence="7 10" id="KW-0238">DNA-binding</keyword>
<dbReference type="SMART" id="SM00435">
    <property type="entry name" value="TOPEUc"/>
    <property type="match status" value="1"/>
</dbReference>
<evidence type="ECO:0000256" key="5">
    <source>
        <dbReference type="ARBA" id="ARBA00023029"/>
    </source>
</evidence>
<sequence length="913" mass="102804">MKHGFEFLGDPSDYSRATGRGILYWVLKSESINTYGMSGSSSSKQKQSTPEAKKSLSRNPDRQVGRPAKDVRSQNGQGAMVQKSKIVSSSKTAPDNSPLSSPKSYNSSAKGLVVKSSEVYLKPSISVTDESKMSSLSVIEHIKDEKPSSEANGEPNEDCDDDKPLSARRPSGLSKVNSNHGKKGPHASTSGQRPTIPKPEDSDDEIPLSSKFQVKSNAGLSLHRPAGSGERTPLLSRHDQNGSASTERKPSNNPKKRPGDDIKTADEVLMKKPKISDTSKHKSKEASVKAEMKEEDDEDLVPISHRKKKPTSSDKKSLSYKNMTKPKTSISKKTNKKQKMVMKNSKYSFKVPPGSGHGEKWTTLVHNGVSFPPSYKPHGVKMLYKGKPVNLTPEQEEVATMYAVMLDKDFLNNLQFKENFMSDWQKILGENHIIQSLEHCDFTPIYEWHQKEKEKKKKMTTEIGLEGDETLLEKKALKEKKEQQEEKYKWAIVDGVKERVGNFKVEPPGLFQGRGEHPRMGKLKKRIRPSDITINIGKDAPIPDCPISGESWKEIRHDNTVTWLAYWNDPINPKEFKYVFLSASSTLKGQSDKEKYEKARRLKNYIQGIRAAYTKDCTSKDMTKRQIAVATYLIDKLALRAGNEKDDDEAITVGCCTLKVENVEPLPPNILKFDFLGKDSIRYERELEVEIAVFKAIQQFRSGKKDGDDLFDEIDTSKLNAHLKSLMPGLTAKVFRTYNASFTLDDMLSRETKGVDVVENIAVYNHANKEVAIICNHQKAIPKSHDAQMLRLDEKIEELKGVVEELQTDLGRAKKGKPSLKSGDGKTTRNLNPDALERKLNQTTAKIEKMEREKETKDDLKTVALSTSRINYLDPRITVAWCKRHEVPIEKIFSKTLLAKFVWAMDVDPDFRF</sequence>
<proteinExistence type="inferred from homology"/>
<evidence type="ECO:0000256" key="4">
    <source>
        <dbReference type="ARBA" id="ARBA00022553"/>
    </source>
</evidence>
<reference evidence="15" key="1">
    <citation type="journal article" date="2024" name="IScience">
        <title>Strigolactones Initiate the Formation of Haustorium-like Structures in Castilleja.</title>
        <authorList>
            <person name="Buerger M."/>
            <person name="Peterson D."/>
            <person name="Chory J."/>
        </authorList>
    </citation>
    <scope>NUCLEOTIDE SEQUENCE [LARGE SCALE GENOMIC DNA]</scope>
</reference>
<dbReference type="InterPro" id="IPR036202">
    <property type="entry name" value="TopoI_DNA-bd_euk_N_sf"/>
</dbReference>
<feature type="compositionally biased region" description="Basic and acidic residues" evidence="12">
    <location>
        <begin position="236"/>
        <end position="250"/>
    </location>
</feature>
<feature type="compositionally biased region" description="Low complexity" evidence="12">
    <location>
        <begin position="38"/>
        <end position="48"/>
    </location>
</feature>
<evidence type="ECO:0000256" key="8">
    <source>
        <dbReference type="ARBA" id="ARBA00023235"/>
    </source>
</evidence>
<dbReference type="FunFam" id="1.10.10.41:FF:000001">
    <property type="entry name" value="DNA topoisomerase I"/>
    <property type="match status" value="1"/>
</dbReference>
<dbReference type="Gene3D" id="1.10.132.10">
    <property type="match status" value="1"/>
</dbReference>
<comment type="subcellular location">
    <subcellularLocation>
        <location evidence="2">Nucleus</location>
    </subcellularLocation>
</comment>
<keyword evidence="9" id="KW-0539">Nucleus</keyword>
<dbReference type="Pfam" id="PF01028">
    <property type="entry name" value="Topoisom_I"/>
    <property type="match status" value="1"/>
</dbReference>
<keyword evidence="5 10" id="KW-0799">Topoisomerase</keyword>
<dbReference type="FunFam" id="1.10.132.10:FF:000002">
    <property type="entry name" value="DNA topoisomerase I"/>
    <property type="match status" value="1"/>
</dbReference>
<dbReference type="InterPro" id="IPR014727">
    <property type="entry name" value="TopoI_cat_a/b-sub_euk"/>
</dbReference>
<dbReference type="InterPro" id="IPR011010">
    <property type="entry name" value="DNA_brk_join_enz"/>
</dbReference>
<dbReference type="Pfam" id="PF02919">
    <property type="entry name" value="Topoisom_I_N"/>
    <property type="match status" value="1"/>
</dbReference>
<dbReference type="InterPro" id="IPR014711">
    <property type="entry name" value="TopoI_cat_a-hlx-sub_euk"/>
</dbReference>
<comment type="catalytic activity">
    <reaction evidence="1 10 11">
        <text>ATP-independent breakage of single-stranded DNA, followed by passage and rejoining.</text>
        <dbReference type="EC" id="5.6.2.1"/>
    </reaction>
</comment>
<dbReference type="InterPro" id="IPR025834">
    <property type="entry name" value="TopoI_C_dom"/>
</dbReference>
<keyword evidence="8 10" id="KW-0413">Isomerase</keyword>
<feature type="active site" description="O-(3'-phospho-DNA)-tyrosine intermediate" evidence="10">
    <location>
        <position position="872"/>
    </location>
</feature>
<evidence type="ECO:0000313" key="14">
    <source>
        <dbReference type="EMBL" id="KAL3644309.1"/>
    </source>
</evidence>
<dbReference type="Gene3D" id="1.10.10.41">
    <property type="entry name" value="Yeast DNA topoisomerase - domain 1"/>
    <property type="match status" value="1"/>
</dbReference>
<dbReference type="Gene3D" id="2.170.11.10">
    <property type="entry name" value="DNA Topoisomerase I, domain 2"/>
    <property type="match status" value="1"/>
</dbReference>
<dbReference type="InterPro" id="IPR013030">
    <property type="entry name" value="DNA_topo_DNA_db_N_dom2"/>
</dbReference>
<keyword evidence="15" id="KW-1185">Reference proteome</keyword>
<name>A0ABD3DR11_9LAMI</name>
<dbReference type="FunFam" id="3.90.15.10:FF:000003">
    <property type="entry name" value="DNA topoisomerase I"/>
    <property type="match status" value="1"/>
</dbReference>
<dbReference type="Gene3D" id="3.90.15.10">
    <property type="entry name" value="Topoisomerase I, Chain A, domain 3"/>
    <property type="match status" value="1"/>
</dbReference>
<evidence type="ECO:0000256" key="11">
    <source>
        <dbReference type="RuleBase" id="RU365101"/>
    </source>
</evidence>
<dbReference type="InterPro" id="IPR008336">
    <property type="entry name" value="TopoI_DNA-bd_euk"/>
</dbReference>
<dbReference type="GO" id="GO:0003917">
    <property type="term" value="F:DNA topoisomerase type I (single strand cut, ATP-independent) activity"/>
    <property type="evidence" value="ECO:0007669"/>
    <property type="project" value="UniProtKB-UniRule"/>
</dbReference>
<evidence type="ECO:0000256" key="1">
    <source>
        <dbReference type="ARBA" id="ARBA00000213"/>
    </source>
</evidence>
<evidence type="ECO:0000256" key="12">
    <source>
        <dbReference type="SAM" id="MobiDB-lite"/>
    </source>
</evidence>
<evidence type="ECO:0000256" key="3">
    <source>
        <dbReference type="ARBA" id="ARBA00006645"/>
    </source>
</evidence>
<dbReference type="InterPro" id="IPR013499">
    <property type="entry name" value="TopoI_euk"/>
</dbReference>
<comment type="function">
    <text evidence="11">Releases the supercoiling and torsional tension of DNA introduced during the DNA replication and transcription by transiently cleaving and rejoining one strand of the DNA duplex. Introduces a single-strand break via transesterification at the specific target site 5'-[CT]CCTTp site in duplex DNA. The scissile phosphodiester is attacked by the catalytic tyrosine of the enzyme, resulting in the formation of a DNA-(3'-phosphotyrosyl)-enzyme intermediate and the expulsion of a 5'-OH DNA strand. The free DNA strand then undergoes passage around the unbroken strand thus removing DNA supercoils. Finally, in the religation step, the DNA 5'-OH attacks the covalent intermediate to expel the active-site tyrosine and restore the DNA phosphodiester backbone.</text>
</comment>
<dbReference type="InterPro" id="IPR051062">
    <property type="entry name" value="Topoisomerase_IB"/>
</dbReference>
<dbReference type="SUPFAM" id="SSF56741">
    <property type="entry name" value="Eukaryotic DNA topoisomerase I, N-terminal DNA-binding fragment"/>
    <property type="match status" value="1"/>
</dbReference>
<dbReference type="PANTHER" id="PTHR10290:SF23">
    <property type="entry name" value="DNA TOPOISOMERASE 1 BETA"/>
    <property type="match status" value="1"/>
</dbReference>
<feature type="compositionally biased region" description="Polar residues" evidence="12">
    <location>
        <begin position="210"/>
        <end position="219"/>
    </location>
</feature>
<evidence type="ECO:0000256" key="9">
    <source>
        <dbReference type="ARBA" id="ARBA00023242"/>
    </source>
</evidence>